<feature type="transmembrane region" description="Helical" evidence="9">
    <location>
        <begin position="623"/>
        <end position="644"/>
    </location>
</feature>
<dbReference type="Proteomes" id="UP000678393">
    <property type="component" value="Unassembled WGS sequence"/>
</dbReference>
<dbReference type="AlphaFoldDB" id="A0A8S3ZJL9"/>
<feature type="transmembrane region" description="Helical" evidence="9">
    <location>
        <begin position="543"/>
        <end position="563"/>
    </location>
</feature>
<dbReference type="EMBL" id="CAJHNH020003635">
    <property type="protein sequence ID" value="CAG5129683.1"/>
    <property type="molecule type" value="Genomic_DNA"/>
</dbReference>
<dbReference type="Pfam" id="PF00005">
    <property type="entry name" value="ABC_tran"/>
    <property type="match status" value="1"/>
</dbReference>
<keyword evidence="3" id="KW-0813">Transport</keyword>
<dbReference type="GO" id="GO:0043235">
    <property type="term" value="C:receptor complex"/>
    <property type="evidence" value="ECO:0007669"/>
    <property type="project" value="TreeGrafter"/>
</dbReference>
<dbReference type="InterPro" id="IPR027417">
    <property type="entry name" value="P-loop_NTPase"/>
</dbReference>
<keyword evidence="12" id="KW-1185">Reference proteome</keyword>
<dbReference type="PROSITE" id="PS00211">
    <property type="entry name" value="ABC_TRANSPORTER_1"/>
    <property type="match status" value="1"/>
</dbReference>
<evidence type="ECO:0000256" key="5">
    <source>
        <dbReference type="ARBA" id="ARBA00022741"/>
    </source>
</evidence>
<protein>
    <recommendedName>
        <fullName evidence="10">ABC transporter domain-containing protein</fullName>
    </recommendedName>
</protein>
<evidence type="ECO:0000256" key="8">
    <source>
        <dbReference type="ARBA" id="ARBA00023136"/>
    </source>
</evidence>
<dbReference type="SUPFAM" id="SSF52540">
    <property type="entry name" value="P-loop containing nucleoside triphosphate hydrolases"/>
    <property type="match status" value="1"/>
</dbReference>
<gene>
    <name evidence="11" type="ORF">CUNI_LOCUS15241</name>
</gene>
<dbReference type="InterPro" id="IPR003439">
    <property type="entry name" value="ABC_transporter-like_ATP-bd"/>
</dbReference>
<dbReference type="GO" id="GO:0120020">
    <property type="term" value="F:cholesterol transfer activity"/>
    <property type="evidence" value="ECO:0007669"/>
    <property type="project" value="TreeGrafter"/>
</dbReference>
<dbReference type="Pfam" id="PF01061">
    <property type="entry name" value="ABC2_membrane"/>
    <property type="match status" value="1"/>
</dbReference>
<feature type="domain" description="ABC transporter" evidence="10">
    <location>
        <begin position="30"/>
        <end position="282"/>
    </location>
</feature>
<dbReference type="PROSITE" id="PS50893">
    <property type="entry name" value="ABC_TRANSPORTER_2"/>
    <property type="match status" value="1"/>
</dbReference>
<dbReference type="GO" id="GO:0005524">
    <property type="term" value="F:ATP binding"/>
    <property type="evidence" value="ECO:0007669"/>
    <property type="project" value="UniProtKB-KW"/>
</dbReference>
<dbReference type="InterPro" id="IPR043926">
    <property type="entry name" value="ABCG_dom"/>
</dbReference>
<comment type="subcellular location">
    <subcellularLocation>
        <location evidence="1">Membrane</location>
        <topology evidence="1">Multi-pass membrane protein</topology>
    </subcellularLocation>
</comment>
<evidence type="ECO:0000313" key="11">
    <source>
        <dbReference type="EMBL" id="CAG5129683.1"/>
    </source>
</evidence>
<keyword evidence="5" id="KW-0547">Nucleotide-binding</keyword>
<dbReference type="InterPro" id="IPR017871">
    <property type="entry name" value="ABC_transporter-like_CS"/>
</dbReference>
<evidence type="ECO:0000256" key="7">
    <source>
        <dbReference type="ARBA" id="ARBA00022989"/>
    </source>
</evidence>
<keyword evidence="6" id="KW-0067">ATP-binding</keyword>
<keyword evidence="4 9" id="KW-0812">Transmembrane</keyword>
<feature type="transmembrane region" description="Helical" evidence="9">
    <location>
        <begin position="392"/>
        <end position="414"/>
    </location>
</feature>
<feature type="transmembrane region" description="Helical" evidence="9">
    <location>
        <begin position="426"/>
        <end position="447"/>
    </location>
</feature>
<dbReference type="InterPro" id="IPR050352">
    <property type="entry name" value="ABCG_transporters"/>
</dbReference>
<reference evidence="11" key="1">
    <citation type="submission" date="2021-04" db="EMBL/GenBank/DDBJ databases">
        <authorList>
            <consortium name="Molecular Ecology Group"/>
        </authorList>
    </citation>
    <scope>NUCLEOTIDE SEQUENCE</scope>
</reference>
<dbReference type="PANTHER" id="PTHR48041:SF71">
    <property type="entry name" value="ATP-BINDING CASSETTE SUB-FAMILY G MEMBER 8"/>
    <property type="match status" value="1"/>
</dbReference>
<dbReference type="PANTHER" id="PTHR48041">
    <property type="entry name" value="ABC TRANSPORTER G FAMILY MEMBER 28"/>
    <property type="match status" value="1"/>
</dbReference>
<evidence type="ECO:0000256" key="6">
    <source>
        <dbReference type="ARBA" id="ARBA00022840"/>
    </source>
</evidence>
<dbReference type="GO" id="GO:0016887">
    <property type="term" value="F:ATP hydrolysis activity"/>
    <property type="evidence" value="ECO:0007669"/>
    <property type="project" value="InterPro"/>
</dbReference>
<evidence type="ECO:0000256" key="4">
    <source>
        <dbReference type="ARBA" id="ARBA00022692"/>
    </source>
</evidence>
<dbReference type="Gene3D" id="3.40.50.300">
    <property type="entry name" value="P-loop containing nucleotide triphosphate hydrolases"/>
    <property type="match status" value="1"/>
</dbReference>
<evidence type="ECO:0000256" key="9">
    <source>
        <dbReference type="SAM" id="Phobius"/>
    </source>
</evidence>
<dbReference type="InterPro" id="IPR013525">
    <property type="entry name" value="ABC2_TM"/>
</dbReference>
<organism evidence="11 12">
    <name type="scientific">Candidula unifasciata</name>
    <dbReference type="NCBI Taxonomy" id="100452"/>
    <lineage>
        <taxon>Eukaryota</taxon>
        <taxon>Metazoa</taxon>
        <taxon>Spiralia</taxon>
        <taxon>Lophotrochozoa</taxon>
        <taxon>Mollusca</taxon>
        <taxon>Gastropoda</taxon>
        <taxon>Heterobranchia</taxon>
        <taxon>Euthyneura</taxon>
        <taxon>Panpulmonata</taxon>
        <taxon>Eupulmonata</taxon>
        <taxon>Stylommatophora</taxon>
        <taxon>Helicina</taxon>
        <taxon>Helicoidea</taxon>
        <taxon>Geomitridae</taxon>
        <taxon>Candidula</taxon>
    </lineage>
</organism>
<dbReference type="InterPro" id="IPR003593">
    <property type="entry name" value="AAA+_ATPase"/>
</dbReference>
<dbReference type="SMART" id="SM00382">
    <property type="entry name" value="AAA"/>
    <property type="match status" value="1"/>
</dbReference>
<keyword evidence="7 9" id="KW-1133">Transmembrane helix</keyword>
<dbReference type="OrthoDB" id="66620at2759"/>
<evidence type="ECO:0000313" key="12">
    <source>
        <dbReference type="Proteomes" id="UP000678393"/>
    </source>
</evidence>
<evidence type="ECO:0000256" key="1">
    <source>
        <dbReference type="ARBA" id="ARBA00004141"/>
    </source>
</evidence>
<sequence>MESTFSGSDVQETAIDFIAEDSETVVPIDVHVKNLNYTITDKPGSWWQKLTHLQMPWEWMEKGRINHVLQDISFTAKSGQLMAIMGGSGSGKTSLLDVISCRTSAGTITGEVYLNKFLRTRSHDRLIGSLTVRETLMFVAQLKLPRTFTSVIIKKRVENVISELGLKHRADTKVGDAALRGLSGGERRRVSIGIQLLILPSILFLDEPTSGLDSFTASNLVQTLSRLVVKKRTIIMSIHQPRFDIFNMVDTLMILSRGRIVYNGPGKDIVGYFTTLGFPCPEHTNPCDFYIDLATVDTTSKDREESSLAIVTALHEAYRVTAEAMQVFEKTNTGGASQDIKARAPAPLTKTNKMTSSWSVEHAVEEHRLGPTLMTQFYILFMRFVRIKADNYVVLLTHMIQALMMSLLLGLVYIDLKYDDQSIRDWFSIMFMSSVMYPFMVILGLIGTCHEERHFLYFELQDRLYSPAAYYFARVSSDLPFHLVYVLLYCLPMYGMAGLTVSPYACGMFYLFVSVSVFTSRSLAMMSAVIMPTYQISSMLAQIIFSLFIMGAGFFINLNSMIYETRWISKASYLRWSYQALCIIGINDLEFHCSTYNCTNLTISGKDTLKTYALDGVELWECALGLAISMFFFLSVMFVGLKFIPQKPHND</sequence>
<dbReference type="GO" id="GO:0005886">
    <property type="term" value="C:plasma membrane"/>
    <property type="evidence" value="ECO:0007669"/>
    <property type="project" value="TreeGrafter"/>
</dbReference>
<comment type="similarity">
    <text evidence="2">Belongs to the ABC transporter superfamily. ABCG family. Eye pigment precursor importer (TC 3.A.1.204) subfamily.</text>
</comment>
<evidence type="ECO:0000256" key="2">
    <source>
        <dbReference type="ARBA" id="ARBA00005814"/>
    </source>
</evidence>
<comment type="caution">
    <text evidence="11">The sequence shown here is derived from an EMBL/GenBank/DDBJ whole genome shotgun (WGS) entry which is preliminary data.</text>
</comment>
<keyword evidence="8 9" id="KW-0472">Membrane</keyword>
<dbReference type="Pfam" id="PF19055">
    <property type="entry name" value="ABC2_membrane_7"/>
    <property type="match status" value="1"/>
</dbReference>
<evidence type="ECO:0000256" key="3">
    <source>
        <dbReference type="ARBA" id="ARBA00022448"/>
    </source>
</evidence>
<accession>A0A8S3ZJL9</accession>
<feature type="transmembrane region" description="Helical" evidence="9">
    <location>
        <begin position="508"/>
        <end position="531"/>
    </location>
</feature>
<proteinExistence type="inferred from homology"/>
<dbReference type="GO" id="GO:0042632">
    <property type="term" value="P:cholesterol homeostasis"/>
    <property type="evidence" value="ECO:0007669"/>
    <property type="project" value="TreeGrafter"/>
</dbReference>
<evidence type="ECO:0000259" key="10">
    <source>
        <dbReference type="PROSITE" id="PS50893"/>
    </source>
</evidence>
<dbReference type="GO" id="GO:0140359">
    <property type="term" value="F:ABC-type transporter activity"/>
    <property type="evidence" value="ECO:0007669"/>
    <property type="project" value="InterPro"/>
</dbReference>
<dbReference type="GO" id="GO:0033344">
    <property type="term" value="P:cholesterol efflux"/>
    <property type="evidence" value="ECO:0007669"/>
    <property type="project" value="TreeGrafter"/>
</dbReference>
<name>A0A8S3ZJL9_9EUPU</name>